<gene>
    <name evidence="1" type="ORF">BCS90_09740</name>
</gene>
<protein>
    <submittedName>
        <fullName evidence="1">Uncharacterized protein</fullName>
    </submittedName>
</protein>
<accession>A0A7Z1MNT2</accession>
<evidence type="ECO:0000313" key="1">
    <source>
        <dbReference type="EMBL" id="PMP33007.1"/>
    </source>
</evidence>
<proteinExistence type="predicted"/>
<dbReference type="EMBL" id="MDBS01000003">
    <property type="protein sequence ID" value="PMP33007.1"/>
    <property type="molecule type" value="Genomic_DNA"/>
</dbReference>
<reference evidence="1" key="1">
    <citation type="submission" date="2016-07" db="EMBL/GenBank/DDBJ databases">
        <authorList>
            <person name="Kauffman K."/>
            <person name="Arevalo P."/>
            <person name="Polz M.F."/>
        </authorList>
    </citation>
    <scope>NUCLEOTIDE SEQUENCE</scope>
    <source>
        <strain evidence="1">10N.222.46.E12</strain>
    </source>
</reference>
<dbReference type="RefSeq" id="WP_136978111.1">
    <property type="nucleotide sequence ID" value="NZ_CP170590.1"/>
</dbReference>
<reference evidence="1" key="2">
    <citation type="journal article" date="2018" name="Nature">
        <title>A major lineage of non-tailed dsDNA viruses as unrecognized killers of marine bacteria.</title>
        <authorList>
            <person name="Kauffman K.M."/>
            <person name="Hussain F.A."/>
            <person name="Yang J."/>
            <person name="Arevalo P."/>
            <person name="Brown J.M."/>
            <person name="Chang W.K."/>
            <person name="VanInsberghe D."/>
            <person name="Elsherbini J."/>
            <person name="Sharma R.S."/>
            <person name="Cutler M.B."/>
            <person name="Kelly L."/>
            <person name="Polz M.F."/>
        </authorList>
    </citation>
    <scope>NUCLEOTIDE SEQUENCE</scope>
    <source>
        <strain evidence="1">10N.222.46.E12</strain>
    </source>
</reference>
<comment type="caution">
    <text evidence="1">The sequence shown here is derived from an EMBL/GenBank/DDBJ whole genome shotgun (WGS) entry which is preliminary data.</text>
</comment>
<sequence>MSQFNYAKTKKKAQKVIRNAGAAFIVERNGRKKRGYMVMDGVEKGWRDDHLTETETATCICDIEVLQGDVLRFAKLKIEYRVLDSSPEQPNGEPLFWNVSISR</sequence>
<dbReference type="AlphaFoldDB" id="A0A7Z1MNT2"/>
<name>A0A7Z1MNT2_9VIBR</name>
<organism evidence="1">
    <name type="scientific">Vibrio cyclitrophicus</name>
    <dbReference type="NCBI Taxonomy" id="47951"/>
    <lineage>
        <taxon>Bacteria</taxon>
        <taxon>Pseudomonadati</taxon>
        <taxon>Pseudomonadota</taxon>
        <taxon>Gammaproteobacteria</taxon>
        <taxon>Vibrionales</taxon>
        <taxon>Vibrionaceae</taxon>
        <taxon>Vibrio</taxon>
    </lineage>
</organism>